<evidence type="ECO:0000256" key="6">
    <source>
        <dbReference type="PIRNR" id="PIRNR017246"/>
    </source>
</evidence>
<comment type="similarity">
    <text evidence="5 6">Belongs to the TAF10 family.</text>
</comment>
<gene>
    <name evidence="8" type="ORF">BDV29DRAFT_14580</name>
</gene>
<dbReference type="Pfam" id="PF03540">
    <property type="entry name" value="TAF10"/>
    <property type="match status" value="1"/>
</dbReference>
<dbReference type="PIRSF" id="PIRSF017246">
    <property type="entry name" value="TFIID_TAF10"/>
    <property type="match status" value="1"/>
</dbReference>
<feature type="compositionally biased region" description="Polar residues" evidence="7">
    <location>
        <begin position="72"/>
        <end position="82"/>
    </location>
</feature>
<dbReference type="GO" id="GO:0016251">
    <property type="term" value="F:RNA polymerase II general transcription initiation factor activity"/>
    <property type="evidence" value="ECO:0007669"/>
    <property type="project" value="TreeGrafter"/>
</dbReference>
<evidence type="ECO:0000313" key="9">
    <source>
        <dbReference type="Proteomes" id="UP000326565"/>
    </source>
</evidence>
<dbReference type="InterPro" id="IPR003923">
    <property type="entry name" value="TAF10"/>
</dbReference>
<dbReference type="CDD" id="cd07982">
    <property type="entry name" value="HFD_TAF10"/>
    <property type="match status" value="1"/>
</dbReference>
<proteinExistence type="inferred from homology"/>
<evidence type="ECO:0000256" key="1">
    <source>
        <dbReference type="ARBA" id="ARBA00004123"/>
    </source>
</evidence>
<dbReference type="GO" id="GO:0000124">
    <property type="term" value="C:SAGA complex"/>
    <property type="evidence" value="ECO:0007669"/>
    <property type="project" value="TreeGrafter"/>
</dbReference>
<dbReference type="GO" id="GO:0005669">
    <property type="term" value="C:transcription factor TFIID complex"/>
    <property type="evidence" value="ECO:0007669"/>
    <property type="project" value="TreeGrafter"/>
</dbReference>
<organism evidence="8 9">
    <name type="scientific">Aspergillus leporis</name>
    <dbReference type="NCBI Taxonomy" id="41062"/>
    <lineage>
        <taxon>Eukaryota</taxon>
        <taxon>Fungi</taxon>
        <taxon>Dikarya</taxon>
        <taxon>Ascomycota</taxon>
        <taxon>Pezizomycotina</taxon>
        <taxon>Eurotiomycetes</taxon>
        <taxon>Eurotiomycetidae</taxon>
        <taxon>Eurotiales</taxon>
        <taxon>Aspergillaceae</taxon>
        <taxon>Aspergillus</taxon>
        <taxon>Aspergillus subgen. Circumdati</taxon>
    </lineage>
</organism>
<dbReference type="OrthoDB" id="154356at2759"/>
<evidence type="ECO:0000313" key="8">
    <source>
        <dbReference type="EMBL" id="KAB8078213.1"/>
    </source>
</evidence>
<evidence type="ECO:0000256" key="3">
    <source>
        <dbReference type="ARBA" id="ARBA00023163"/>
    </source>
</evidence>
<dbReference type="GO" id="GO:0006367">
    <property type="term" value="P:transcription initiation at RNA polymerase II promoter"/>
    <property type="evidence" value="ECO:0007669"/>
    <property type="project" value="TreeGrafter"/>
</dbReference>
<dbReference type="PANTHER" id="PTHR21242:SF0">
    <property type="entry name" value="TRANSCRIPTION INITIATION FACTOR TFIID SUBUNIT 10"/>
    <property type="match status" value="1"/>
</dbReference>
<dbReference type="GO" id="GO:0003743">
    <property type="term" value="F:translation initiation factor activity"/>
    <property type="evidence" value="ECO:0007669"/>
    <property type="project" value="UniProtKB-KW"/>
</dbReference>
<sequence length="281" mass="28213">MADQLPSQTPVPPSSQPPPLSQTGSQDRSASASSVPGEVRASSEATAVPKPDPDATDGTTLDASIDQDIEMNASNDSKMTNENDADDPTVGNPMQNATSVDALAPSATPSKKETSLREFLGKMDEYAPIIPDAVTAHYLTLAGLPPPGNGPNQTPPRLARLLALATQKFIADIAADSYQYARIRASNSSSASNPMGSLNAASGLGIPAGASGAGATGAAAGASGGDASKGKAGTHLGIQRPGFGGGGSGGSGQGRTVLTMEDLGMAVGEYGVSVKRGEFYR</sequence>
<keyword evidence="2 6" id="KW-0805">Transcription regulation</keyword>
<evidence type="ECO:0000256" key="7">
    <source>
        <dbReference type="SAM" id="MobiDB-lite"/>
    </source>
</evidence>
<accession>A0A5N5XBS2</accession>
<evidence type="ECO:0000256" key="5">
    <source>
        <dbReference type="ARBA" id="ARBA00025730"/>
    </source>
</evidence>
<keyword evidence="3 6" id="KW-0804">Transcription</keyword>
<dbReference type="GO" id="GO:1990841">
    <property type="term" value="F:promoter-specific chromatin binding"/>
    <property type="evidence" value="ECO:0007669"/>
    <property type="project" value="TreeGrafter"/>
</dbReference>
<reference evidence="8 9" key="1">
    <citation type="submission" date="2019-04" db="EMBL/GenBank/DDBJ databases">
        <title>Friends and foes A comparative genomics study of 23 Aspergillus species from section Flavi.</title>
        <authorList>
            <consortium name="DOE Joint Genome Institute"/>
            <person name="Kjaerbolling I."/>
            <person name="Vesth T."/>
            <person name="Frisvad J.C."/>
            <person name="Nybo J.L."/>
            <person name="Theobald S."/>
            <person name="Kildgaard S."/>
            <person name="Isbrandt T."/>
            <person name="Kuo A."/>
            <person name="Sato A."/>
            <person name="Lyhne E.K."/>
            <person name="Kogle M.E."/>
            <person name="Wiebenga A."/>
            <person name="Kun R.S."/>
            <person name="Lubbers R.J."/>
            <person name="Makela M.R."/>
            <person name="Barry K."/>
            <person name="Chovatia M."/>
            <person name="Clum A."/>
            <person name="Daum C."/>
            <person name="Haridas S."/>
            <person name="He G."/>
            <person name="LaButti K."/>
            <person name="Lipzen A."/>
            <person name="Mondo S."/>
            <person name="Riley R."/>
            <person name="Salamov A."/>
            <person name="Simmons B.A."/>
            <person name="Magnuson J.K."/>
            <person name="Henrissat B."/>
            <person name="Mortensen U.H."/>
            <person name="Larsen T.O."/>
            <person name="Devries R.P."/>
            <person name="Grigoriev I.V."/>
            <person name="Machida M."/>
            <person name="Baker S.E."/>
            <person name="Andersen M.R."/>
        </authorList>
    </citation>
    <scope>NUCLEOTIDE SEQUENCE [LARGE SCALE GENOMIC DNA]</scope>
    <source>
        <strain evidence="8 9">CBS 151.66</strain>
    </source>
</reference>
<protein>
    <recommendedName>
        <fullName evidence="6">Transcription initiation factor TFIID subunit 10</fullName>
    </recommendedName>
</protein>
<keyword evidence="9" id="KW-1185">Reference proteome</keyword>
<dbReference type="Proteomes" id="UP000326565">
    <property type="component" value="Unassembled WGS sequence"/>
</dbReference>
<dbReference type="PANTHER" id="PTHR21242">
    <property type="entry name" value="TRANSCRIPTION INITIATION FACTOR TFIID SUBUNIT 10"/>
    <property type="match status" value="1"/>
</dbReference>
<evidence type="ECO:0000256" key="2">
    <source>
        <dbReference type="ARBA" id="ARBA00023015"/>
    </source>
</evidence>
<feature type="region of interest" description="Disordered" evidence="7">
    <location>
        <begin position="215"/>
        <end position="255"/>
    </location>
</feature>
<feature type="compositionally biased region" description="Pro residues" evidence="7">
    <location>
        <begin position="9"/>
        <end position="20"/>
    </location>
</feature>
<dbReference type="EMBL" id="ML732160">
    <property type="protein sequence ID" value="KAB8078213.1"/>
    <property type="molecule type" value="Genomic_DNA"/>
</dbReference>
<keyword evidence="8" id="KW-0396">Initiation factor</keyword>
<keyword evidence="4 6" id="KW-0539">Nucleus</keyword>
<keyword evidence="8" id="KW-0648">Protein biosynthesis</keyword>
<name>A0A5N5XBS2_9EURO</name>
<evidence type="ECO:0000256" key="4">
    <source>
        <dbReference type="ARBA" id="ARBA00023242"/>
    </source>
</evidence>
<feature type="region of interest" description="Disordered" evidence="7">
    <location>
        <begin position="1"/>
        <end position="97"/>
    </location>
</feature>
<comment type="function">
    <text evidence="6">Functions as a component of both the DNA-binding general transcription initiation factor complex TFIID and the transcription coactivator SAGA complex. Binding of TFIID to a promoter (with or without TATA element) is the initial step in pre-initiation complex (PIC) formation. TFIID plays a key role in the regulation of gene expression by RNA polymerase II through different activities such as transcription activator interaction, core promoter recognition and selectivity, TFIIA and TFIIB interaction, chromatin modification (histone acetylation by TAF1), facilitation of DNA opening and initiation of transcription. SAGA acts as a general cofactor required for essentially all RNA polymerase II transcription. At the promoters, SAGA is required for transcription pre-initiation complex (PIC) recruitment. It influences RNA polymerase II transcriptional activity through different activities such as TBP interaction (via core/TAF module) and promoter selectivity, interaction with transcription activators (via Tra1/SPT module), and chromatin modification through histone acetylation (via HAT module) and deubiquitination (via DUB module). SAGA preferentially acetylates histones H3 (to form H3K9ac, H3K14ac, H3K18ac and H3K23ac) and H2B and deubiquitinates histone H2B. SAGA interacts with DNA via upstream activating sequences (UASs).</text>
</comment>
<dbReference type="AlphaFoldDB" id="A0A5N5XBS2"/>
<comment type="subcellular location">
    <subcellularLocation>
        <location evidence="1 6">Nucleus</location>
    </subcellularLocation>
</comment>
<feature type="compositionally biased region" description="Gly residues" evidence="7">
    <location>
        <begin position="242"/>
        <end position="253"/>
    </location>
</feature>